<dbReference type="EMBL" id="NMWU01000001">
    <property type="protein sequence ID" value="PLS32133.1"/>
    <property type="molecule type" value="Genomic_DNA"/>
</dbReference>
<reference evidence="8 9" key="1">
    <citation type="submission" date="2017-07" db="EMBL/GenBank/DDBJ databases">
        <title>Bifidobacterium novel species.</title>
        <authorList>
            <person name="Lugli G.A."/>
            <person name="Milani C."/>
            <person name="Duranti S."/>
            <person name="Mangifesta M."/>
        </authorList>
    </citation>
    <scope>NUCLEOTIDE SEQUENCE [LARGE SCALE GENOMIC DNA]</scope>
    <source>
        <strain evidence="9">Uis1B</strain>
    </source>
</reference>
<evidence type="ECO:0000256" key="6">
    <source>
        <dbReference type="SAM" id="Phobius"/>
    </source>
</evidence>
<evidence type="ECO:0000256" key="2">
    <source>
        <dbReference type="ARBA" id="ARBA00022692"/>
    </source>
</evidence>
<sequence length="904" mass="97713">MRMVWRIFARDVLRLLKNPVAVVITLGVALIPSLYAWFNIVANWDPYSNTGSIQVAVVNQDAGADNDLVGHLDAGGQVVSQLKTNHELGWRFVDESDAMRGVNSGEYYAAIVIPKDFSAKLIGTVTSVSADTSADGGNTNVTRRPQIDYYVNEKRNAIAPKITDTGATTIDQQINQTFVSTVSSTVVSKIKEETGEAQTKVDKTQDQLIGSVTQAMSDLDKARNAIDAMSRSIDAADTTLNDADRSLQLLSKQIASTRKTLTATGDTLGEARKESLAFTGTLDSALADGTGKLSGITVSANTAAGGIIGGLNTVQSRVDSAADAQQQVIDNNAAAISALQSALDLVNGSANISQSVKDRIAEQVRPQIDTLTHANEQAQTNLDTFRRQSSSITGNGINATTSGAKAIDTAASGGVAGLNATRTGLNRTITPSLLAGMDSFSAMTGTLDGTLAGLDSSISQSRGLVMQLKSTLGQTKTTLGQTSNALRSVSGNLKTTRTDLAALDSGSIWNELSEHVDLNAQAVGDFMASPVNLTTKTVYPVANYGSAVTPFYTNLALWVGGFVLIAIFKLEVDRDDLRGHDFNAIQGYLGRWLLLITVGFMQAIICTVGDLVIGIQCDHPLLFVLAGCWISFVYVNIIYALAAAFKHIGKAVAVILVIMQIPGSSGMYPIEMMPDFFQRLYPFLPFTYGINAMRETIGGMYSGHYWNDLRFLLWFLIAALFIGLVARQYLLNLNALFDRRLGATDLMVCEKNNLTNERFKLVSVVKLLMDVPEYRQRIRHQAQRFFRWYPLLINAGLVAIVVIPMVFLVLMFSVESKIIMLTAWITSIILIDVYLIVVEYMADSAGRQLGMSVMKPEDFRDAIVERFTRHHRFGAHTGGSHGSGVHDGGSHGGSSHTGKDGDRR</sequence>
<feature type="transmembrane region" description="Helical" evidence="6">
    <location>
        <begin position="788"/>
        <end position="812"/>
    </location>
</feature>
<comment type="caution">
    <text evidence="8">The sequence shown here is derived from an EMBL/GenBank/DDBJ whole genome shotgun (WGS) entry which is preliminary data.</text>
</comment>
<feature type="transmembrane region" description="Helical" evidence="6">
    <location>
        <begin position="551"/>
        <end position="572"/>
    </location>
</feature>
<comment type="subcellular location">
    <subcellularLocation>
        <location evidence="1">Membrane</location>
        <topology evidence="1">Multi-pass membrane protein</topology>
    </subcellularLocation>
</comment>
<dbReference type="InterPro" id="IPR013525">
    <property type="entry name" value="ABC2_TM"/>
</dbReference>
<evidence type="ECO:0000256" key="4">
    <source>
        <dbReference type="ARBA" id="ARBA00023136"/>
    </source>
</evidence>
<keyword evidence="4 6" id="KW-0472">Membrane</keyword>
<gene>
    <name evidence="8" type="ORF">Uis1B_0015</name>
</gene>
<organism evidence="8 9">
    <name type="scientific">Bifidobacterium margollesii</name>
    <dbReference type="NCBI Taxonomy" id="2020964"/>
    <lineage>
        <taxon>Bacteria</taxon>
        <taxon>Bacillati</taxon>
        <taxon>Actinomycetota</taxon>
        <taxon>Actinomycetes</taxon>
        <taxon>Bifidobacteriales</taxon>
        <taxon>Bifidobacteriaceae</taxon>
        <taxon>Bifidobacterium</taxon>
    </lineage>
</organism>
<accession>A0A2N5JD30</accession>
<dbReference type="AlphaFoldDB" id="A0A2N5JD30"/>
<protein>
    <submittedName>
        <fullName evidence="8">ABC transporter</fullName>
    </submittedName>
</protein>
<feature type="transmembrane region" description="Helical" evidence="6">
    <location>
        <begin position="621"/>
        <end position="644"/>
    </location>
</feature>
<feature type="region of interest" description="Disordered" evidence="5">
    <location>
        <begin position="874"/>
        <end position="904"/>
    </location>
</feature>
<feature type="transmembrane region" description="Helical" evidence="6">
    <location>
        <begin position="20"/>
        <end position="38"/>
    </location>
</feature>
<evidence type="ECO:0000256" key="5">
    <source>
        <dbReference type="SAM" id="MobiDB-lite"/>
    </source>
</evidence>
<dbReference type="InterPro" id="IPR017500">
    <property type="entry name" value="Phage_infect_YhgE_N"/>
</dbReference>
<dbReference type="RefSeq" id="WP_101614365.1">
    <property type="nucleotide sequence ID" value="NZ_NMWU01000001.1"/>
</dbReference>
<dbReference type="PANTHER" id="PTHR43077:SF10">
    <property type="entry name" value="TRANSPORT PERMEASE PROTEIN"/>
    <property type="match status" value="1"/>
</dbReference>
<keyword evidence="2 6" id="KW-0812">Transmembrane</keyword>
<dbReference type="Proteomes" id="UP000235050">
    <property type="component" value="Unassembled WGS sequence"/>
</dbReference>
<proteinExistence type="predicted"/>
<feature type="transmembrane region" description="Helical" evidence="6">
    <location>
        <begin position="818"/>
        <end position="842"/>
    </location>
</feature>
<feature type="transmembrane region" description="Helical" evidence="6">
    <location>
        <begin position="592"/>
        <end position="615"/>
    </location>
</feature>
<dbReference type="GO" id="GO:0016020">
    <property type="term" value="C:membrane"/>
    <property type="evidence" value="ECO:0007669"/>
    <property type="project" value="UniProtKB-SubCell"/>
</dbReference>
<feature type="domain" description="ABC-2 type transporter transmembrane" evidence="7">
    <location>
        <begin position="501"/>
        <end position="724"/>
    </location>
</feature>
<evidence type="ECO:0000256" key="1">
    <source>
        <dbReference type="ARBA" id="ARBA00004141"/>
    </source>
</evidence>
<dbReference type="Gene3D" id="3.40.1710.10">
    <property type="entry name" value="abc type-2 transporter like domain"/>
    <property type="match status" value="1"/>
</dbReference>
<keyword evidence="3 6" id="KW-1133">Transmembrane helix</keyword>
<dbReference type="NCBIfam" id="TIGR03061">
    <property type="entry name" value="pip_yhgE_Nterm"/>
    <property type="match status" value="1"/>
</dbReference>
<feature type="compositionally biased region" description="Gly residues" evidence="5">
    <location>
        <begin position="876"/>
        <end position="892"/>
    </location>
</feature>
<evidence type="ECO:0000256" key="3">
    <source>
        <dbReference type="ARBA" id="ARBA00022989"/>
    </source>
</evidence>
<dbReference type="OrthoDB" id="9811483at2"/>
<dbReference type="PANTHER" id="PTHR43077">
    <property type="entry name" value="TRANSPORT PERMEASE YVFS-RELATED"/>
    <property type="match status" value="1"/>
</dbReference>
<feature type="domain" description="ABC-2 type transporter transmembrane" evidence="7">
    <location>
        <begin position="30"/>
        <end position="189"/>
    </location>
</feature>
<keyword evidence="9" id="KW-1185">Reference proteome</keyword>
<evidence type="ECO:0000259" key="7">
    <source>
        <dbReference type="Pfam" id="PF12698"/>
    </source>
</evidence>
<evidence type="ECO:0000313" key="9">
    <source>
        <dbReference type="Proteomes" id="UP000235050"/>
    </source>
</evidence>
<dbReference type="Pfam" id="PF12698">
    <property type="entry name" value="ABC2_membrane_3"/>
    <property type="match status" value="2"/>
</dbReference>
<feature type="transmembrane region" description="Helical" evidence="6">
    <location>
        <begin position="711"/>
        <end position="730"/>
    </location>
</feature>
<dbReference type="NCBIfam" id="TIGR03062">
    <property type="entry name" value="pip_yhgE_Cterm"/>
    <property type="match status" value="1"/>
</dbReference>
<name>A0A2N5JD30_9BIFI</name>
<dbReference type="GO" id="GO:0140359">
    <property type="term" value="F:ABC-type transporter activity"/>
    <property type="evidence" value="ECO:0007669"/>
    <property type="project" value="InterPro"/>
</dbReference>
<evidence type="ECO:0000313" key="8">
    <source>
        <dbReference type="EMBL" id="PLS32133.1"/>
    </source>
</evidence>
<dbReference type="InterPro" id="IPR051328">
    <property type="entry name" value="T7SS_ABC-Transporter"/>
</dbReference>
<feature type="transmembrane region" description="Helical" evidence="6">
    <location>
        <begin position="651"/>
        <end position="670"/>
    </location>
</feature>
<dbReference type="InterPro" id="IPR017501">
    <property type="entry name" value="Phage_infect_YhgE_C"/>
</dbReference>